<dbReference type="EMBL" id="JARK01001356">
    <property type="protein sequence ID" value="EYC21237.1"/>
    <property type="molecule type" value="Genomic_DNA"/>
</dbReference>
<gene>
    <name evidence="1" type="primary">Acey_s0020.g72</name>
    <name evidence="1" type="ORF">Y032_0020g72</name>
</gene>
<accession>A0A016V2J5</accession>
<sequence length="83" mass="9570">MRTPTHTIREKEKSAIVPGSRSAIAFRAKLRHSNREQVSEKKLCYLVPLSWMYSVDETCTLPIPYSWIPTLLFDANNSLLPHK</sequence>
<evidence type="ECO:0000313" key="1">
    <source>
        <dbReference type="EMBL" id="EYC21237.1"/>
    </source>
</evidence>
<evidence type="ECO:0000313" key="2">
    <source>
        <dbReference type="Proteomes" id="UP000024635"/>
    </source>
</evidence>
<dbReference type="AlphaFoldDB" id="A0A016V2J5"/>
<dbReference type="Proteomes" id="UP000024635">
    <property type="component" value="Unassembled WGS sequence"/>
</dbReference>
<reference evidence="2" key="1">
    <citation type="journal article" date="2015" name="Nat. Genet.">
        <title>The genome and transcriptome of the zoonotic hookworm Ancylostoma ceylanicum identify infection-specific gene families.</title>
        <authorList>
            <person name="Schwarz E.M."/>
            <person name="Hu Y."/>
            <person name="Antoshechkin I."/>
            <person name="Miller M.M."/>
            <person name="Sternberg P.W."/>
            <person name="Aroian R.V."/>
        </authorList>
    </citation>
    <scope>NUCLEOTIDE SEQUENCE</scope>
    <source>
        <strain evidence="2">HY135</strain>
    </source>
</reference>
<keyword evidence="2" id="KW-1185">Reference proteome</keyword>
<name>A0A016V2J5_9BILA</name>
<proteinExistence type="predicted"/>
<protein>
    <submittedName>
        <fullName evidence="1">Uncharacterized protein</fullName>
    </submittedName>
</protein>
<comment type="caution">
    <text evidence="1">The sequence shown here is derived from an EMBL/GenBank/DDBJ whole genome shotgun (WGS) entry which is preliminary data.</text>
</comment>
<organism evidence="1 2">
    <name type="scientific">Ancylostoma ceylanicum</name>
    <dbReference type="NCBI Taxonomy" id="53326"/>
    <lineage>
        <taxon>Eukaryota</taxon>
        <taxon>Metazoa</taxon>
        <taxon>Ecdysozoa</taxon>
        <taxon>Nematoda</taxon>
        <taxon>Chromadorea</taxon>
        <taxon>Rhabditida</taxon>
        <taxon>Rhabditina</taxon>
        <taxon>Rhabditomorpha</taxon>
        <taxon>Strongyloidea</taxon>
        <taxon>Ancylostomatidae</taxon>
        <taxon>Ancylostomatinae</taxon>
        <taxon>Ancylostoma</taxon>
    </lineage>
</organism>